<dbReference type="EMBL" id="BGZK01000335">
    <property type="protein sequence ID" value="GBP37540.1"/>
    <property type="molecule type" value="Genomic_DNA"/>
</dbReference>
<evidence type="ECO:0000313" key="1">
    <source>
        <dbReference type="EMBL" id="GBP37540.1"/>
    </source>
</evidence>
<reference evidence="1 2" key="1">
    <citation type="journal article" date="2019" name="Commun. Biol.">
        <title>The bagworm genome reveals a unique fibroin gene that provides high tensile strength.</title>
        <authorList>
            <person name="Kono N."/>
            <person name="Nakamura H."/>
            <person name="Ohtoshi R."/>
            <person name="Tomita M."/>
            <person name="Numata K."/>
            <person name="Arakawa K."/>
        </authorList>
    </citation>
    <scope>NUCLEOTIDE SEQUENCE [LARGE SCALE GENOMIC DNA]</scope>
</reference>
<dbReference type="Proteomes" id="UP000299102">
    <property type="component" value="Unassembled WGS sequence"/>
</dbReference>
<dbReference type="AlphaFoldDB" id="A0A4C1VFZ5"/>
<evidence type="ECO:0000313" key="2">
    <source>
        <dbReference type="Proteomes" id="UP000299102"/>
    </source>
</evidence>
<accession>A0A4C1VFZ5</accession>
<comment type="caution">
    <text evidence="1">The sequence shown here is derived from an EMBL/GenBank/DDBJ whole genome shotgun (WGS) entry which is preliminary data.</text>
</comment>
<sequence length="79" mass="8529">MQTVTSTGDIASAFKEYAQIGHVTPHTRTRPYVGGSSTKHLASSRVRNIVMRVPLRKLAAPGPVTSPKFGLRGDNLNLI</sequence>
<gene>
    <name evidence="1" type="ORF">EVAR_28793_1</name>
</gene>
<organism evidence="1 2">
    <name type="scientific">Eumeta variegata</name>
    <name type="common">Bagworm moth</name>
    <name type="synonym">Eumeta japonica</name>
    <dbReference type="NCBI Taxonomy" id="151549"/>
    <lineage>
        <taxon>Eukaryota</taxon>
        <taxon>Metazoa</taxon>
        <taxon>Ecdysozoa</taxon>
        <taxon>Arthropoda</taxon>
        <taxon>Hexapoda</taxon>
        <taxon>Insecta</taxon>
        <taxon>Pterygota</taxon>
        <taxon>Neoptera</taxon>
        <taxon>Endopterygota</taxon>
        <taxon>Lepidoptera</taxon>
        <taxon>Glossata</taxon>
        <taxon>Ditrysia</taxon>
        <taxon>Tineoidea</taxon>
        <taxon>Psychidae</taxon>
        <taxon>Oiketicinae</taxon>
        <taxon>Eumeta</taxon>
    </lineage>
</organism>
<name>A0A4C1VFZ5_EUMVA</name>
<protein>
    <submittedName>
        <fullName evidence="1">Uncharacterized protein</fullName>
    </submittedName>
</protein>
<keyword evidence="2" id="KW-1185">Reference proteome</keyword>
<proteinExistence type="predicted"/>